<evidence type="ECO:0000256" key="16">
    <source>
        <dbReference type="SAM" id="MobiDB-lite"/>
    </source>
</evidence>
<dbReference type="InterPro" id="IPR036397">
    <property type="entry name" value="RNaseH_sf"/>
</dbReference>
<keyword evidence="11" id="KW-0229">DNA integration</keyword>
<keyword evidence="4" id="KW-0540">Nuclease</keyword>
<dbReference type="GO" id="GO:0008233">
    <property type="term" value="F:peptidase activity"/>
    <property type="evidence" value="ECO:0007669"/>
    <property type="project" value="UniProtKB-KW"/>
</dbReference>
<dbReference type="GO" id="GO:0015074">
    <property type="term" value="P:DNA integration"/>
    <property type="evidence" value="ECO:0007669"/>
    <property type="project" value="UniProtKB-KW"/>
</dbReference>
<evidence type="ECO:0000313" key="18">
    <source>
        <dbReference type="EMBL" id="CCA27470.1"/>
    </source>
</evidence>
<protein>
    <submittedName>
        <fullName evidence="18">Putative polyprotein</fullName>
    </submittedName>
</protein>
<dbReference type="AlphaFoldDB" id="F0X119"/>
<reference evidence="18" key="2">
    <citation type="submission" date="2011-02" db="EMBL/GenBank/DDBJ databases">
        <authorList>
            <person name="MacLean D."/>
        </authorList>
    </citation>
    <scope>NUCLEOTIDE SEQUENCE</scope>
</reference>
<keyword evidence="2" id="KW-1188">Viral release from host cell</keyword>
<keyword evidence="12" id="KW-0695">RNA-directed DNA polymerase</keyword>
<comment type="function">
    <text evidence="1">The aspartyl protease (PR) mediates the proteolytic cleavages of the Gag and Gag-Pol polyproteins after assembly of the VLP.</text>
</comment>
<keyword evidence="5" id="KW-0479">Metal-binding</keyword>
<name>F0X119_9STRA</name>
<keyword evidence="9" id="KW-0067">ATP-binding</keyword>
<dbReference type="PANTHER" id="PTHR42648:SF11">
    <property type="entry name" value="TRANSPOSON TY4-P GAG-POL POLYPROTEIN"/>
    <property type="match status" value="1"/>
</dbReference>
<dbReference type="Pfam" id="PF13976">
    <property type="entry name" value="gag_pre-integrs"/>
    <property type="match status" value="1"/>
</dbReference>
<evidence type="ECO:0000259" key="17">
    <source>
        <dbReference type="PROSITE" id="PS50994"/>
    </source>
</evidence>
<evidence type="ECO:0000256" key="11">
    <source>
        <dbReference type="ARBA" id="ARBA00022908"/>
    </source>
</evidence>
<dbReference type="Pfam" id="PF22936">
    <property type="entry name" value="Pol_BBD"/>
    <property type="match status" value="1"/>
</dbReference>
<dbReference type="InterPro" id="IPR025724">
    <property type="entry name" value="GAG-pre-integrase_dom"/>
</dbReference>
<gene>
    <name evidence="18" type="primary">AlNc14C542G12108</name>
    <name evidence="18" type="ORF">ALNC14_136140</name>
</gene>
<keyword evidence="13" id="KW-0548">Nucleotidyltransferase</keyword>
<keyword evidence="13" id="KW-0808">Transferase</keyword>
<dbReference type="GO" id="GO:0003887">
    <property type="term" value="F:DNA-directed DNA polymerase activity"/>
    <property type="evidence" value="ECO:0007669"/>
    <property type="project" value="UniProtKB-KW"/>
</dbReference>
<dbReference type="EMBL" id="FR824573">
    <property type="protein sequence ID" value="CCA27470.1"/>
    <property type="molecule type" value="Genomic_DNA"/>
</dbReference>
<evidence type="ECO:0000256" key="3">
    <source>
        <dbReference type="ARBA" id="ARBA00022670"/>
    </source>
</evidence>
<keyword evidence="10" id="KW-0460">Magnesium</keyword>
<keyword evidence="3" id="KW-0645">Protease</keyword>
<sequence length="661" mass="74602">MAMQASGEVITLDDQFMMLLGSFSNDYDNIVKIIENNQGMDSFRTKEMLNREYERSIRKEKSQSALKTTRKMDSSGARKQKQIDHGFQGKFFNCGKDGHRKVDCRKNRIIPSDEKEFTCSDGSHGGWILDSGASSHMCPFQDEFAGIRPLGEVVLISVANDVQIEAKGIGKVRVILRIRDQSALKTALVFNLENRVAGSRIQKNLLLVPRKDKLFNLECKPAENADMVGQMNAQLTPVNADIWHARCGHLHQGMLKTMKNCVEGLIVKNISKNGDENDICEGCAYGKSSVKAFLKSDYGVIKTQSMLEVVHSDVVGPIHTISQGGARYMVAFIDDYSRYVSALVENQFNKKIKCIRTDNAGEYLNGSFAKICKQAGIRHQTSVPYSPQQNGLAERMNRSITERTRSILHHMHVEQKWWAEAMNNAAYITNRLPCAAHPDKAPFQICFGHRPNVKGMRVVARRKKLEKNSFPCMFLGSSDDIKGYRVWNMDSKRVELTRSAQFQESPQYKYIDVNFNHGKDVTPRHLDSDDDHDVPDTSIMIPPVEQSVEPMDVDEEVAATELSRTPTTDDNDAFMVPHTTQQAIVPRGKYYVSTGCKPFRPLEHDTLPHGDNTHTMVIYETSKSIVPHTTEEIRPPKRYQIEYDQANAALEAPTTYEDAIP</sequence>
<dbReference type="GO" id="GO:0003676">
    <property type="term" value="F:nucleic acid binding"/>
    <property type="evidence" value="ECO:0007669"/>
    <property type="project" value="InterPro"/>
</dbReference>
<evidence type="ECO:0000256" key="7">
    <source>
        <dbReference type="ARBA" id="ARBA00022759"/>
    </source>
</evidence>
<dbReference type="InterPro" id="IPR039537">
    <property type="entry name" value="Retrotran_Ty1/copia-like"/>
</dbReference>
<evidence type="ECO:0000256" key="14">
    <source>
        <dbReference type="ARBA" id="ARBA00023113"/>
    </source>
</evidence>
<evidence type="ECO:0000256" key="8">
    <source>
        <dbReference type="ARBA" id="ARBA00022801"/>
    </source>
</evidence>
<feature type="region of interest" description="Disordered" evidence="16">
    <location>
        <begin position="59"/>
        <end position="80"/>
    </location>
</feature>
<dbReference type="SUPFAM" id="SSF53098">
    <property type="entry name" value="Ribonuclease H-like"/>
    <property type="match status" value="1"/>
</dbReference>
<keyword evidence="8" id="KW-0378">Hydrolase</keyword>
<keyword evidence="6" id="KW-0547">Nucleotide-binding</keyword>
<dbReference type="GO" id="GO:0006310">
    <property type="term" value="P:DNA recombination"/>
    <property type="evidence" value="ECO:0007669"/>
    <property type="project" value="UniProtKB-KW"/>
</dbReference>
<evidence type="ECO:0000256" key="2">
    <source>
        <dbReference type="ARBA" id="ARBA00022612"/>
    </source>
</evidence>
<evidence type="ECO:0000256" key="9">
    <source>
        <dbReference type="ARBA" id="ARBA00022840"/>
    </source>
</evidence>
<evidence type="ECO:0000256" key="1">
    <source>
        <dbReference type="ARBA" id="ARBA00002180"/>
    </source>
</evidence>
<dbReference type="GO" id="GO:0046872">
    <property type="term" value="F:metal ion binding"/>
    <property type="evidence" value="ECO:0007669"/>
    <property type="project" value="UniProtKB-KW"/>
</dbReference>
<keyword evidence="15" id="KW-0233">DNA recombination</keyword>
<dbReference type="InterPro" id="IPR054722">
    <property type="entry name" value="PolX-like_BBD"/>
</dbReference>
<dbReference type="PROSITE" id="PS50994">
    <property type="entry name" value="INTEGRASE"/>
    <property type="match status" value="1"/>
</dbReference>
<dbReference type="GO" id="GO:0003964">
    <property type="term" value="F:RNA-directed DNA polymerase activity"/>
    <property type="evidence" value="ECO:0007669"/>
    <property type="project" value="UniProtKB-KW"/>
</dbReference>
<evidence type="ECO:0000256" key="13">
    <source>
        <dbReference type="ARBA" id="ARBA00022932"/>
    </source>
</evidence>
<evidence type="ECO:0000256" key="15">
    <source>
        <dbReference type="ARBA" id="ARBA00023172"/>
    </source>
</evidence>
<proteinExistence type="predicted"/>
<accession>F0X119</accession>
<feature type="domain" description="Integrase catalytic" evidence="17">
    <location>
        <begin position="285"/>
        <end position="450"/>
    </location>
</feature>
<organism evidence="18">
    <name type="scientific">Albugo laibachii Nc14</name>
    <dbReference type="NCBI Taxonomy" id="890382"/>
    <lineage>
        <taxon>Eukaryota</taxon>
        <taxon>Sar</taxon>
        <taxon>Stramenopiles</taxon>
        <taxon>Oomycota</taxon>
        <taxon>Peronosporomycetes</taxon>
        <taxon>Albuginales</taxon>
        <taxon>Albuginaceae</taxon>
        <taxon>Albugo</taxon>
    </lineage>
</organism>
<evidence type="ECO:0000256" key="4">
    <source>
        <dbReference type="ARBA" id="ARBA00022722"/>
    </source>
</evidence>
<dbReference type="GO" id="GO:0004519">
    <property type="term" value="F:endonuclease activity"/>
    <property type="evidence" value="ECO:0007669"/>
    <property type="project" value="UniProtKB-KW"/>
</dbReference>
<reference evidence="18" key="1">
    <citation type="journal article" date="2011" name="PLoS Biol.">
        <title>Gene gain and loss during evolution of obligate parasitism in the white rust pathogen of Arabidopsis thaliana.</title>
        <authorList>
            <person name="Kemen E."/>
            <person name="Gardiner A."/>
            <person name="Schultz-Larsen T."/>
            <person name="Kemen A.C."/>
            <person name="Balmuth A.L."/>
            <person name="Robert-Seilaniantz A."/>
            <person name="Bailey K."/>
            <person name="Holub E."/>
            <person name="Studholme D.J."/>
            <person name="Maclean D."/>
            <person name="Jones J.D."/>
        </authorList>
    </citation>
    <scope>NUCLEOTIDE SEQUENCE</scope>
</reference>
<dbReference type="InterPro" id="IPR057670">
    <property type="entry name" value="SH3_retrovirus"/>
</dbReference>
<evidence type="ECO:0000256" key="6">
    <source>
        <dbReference type="ARBA" id="ARBA00022741"/>
    </source>
</evidence>
<dbReference type="InterPro" id="IPR012337">
    <property type="entry name" value="RNaseH-like_sf"/>
</dbReference>
<dbReference type="InterPro" id="IPR001584">
    <property type="entry name" value="Integrase_cat-core"/>
</dbReference>
<evidence type="ECO:0000256" key="12">
    <source>
        <dbReference type="ARBA" id="ARBA00022918"/>
    </source>
</evidence>
<dbReference type="GO" id="GO:0006508">
    <property type="term" value="P:proteolysis"/>
    <property type="evidence" value="ECO:0007669"/>
    <property type="project" value="UniProtKB-KW"/>
</dbReference>
<dbReference type="PANTHER" id="PTHR42648">
    <property type="entry name" value="TRANSPOSASE, PUTATIVE-RELATED"/>
    <property type="match status" value="1"/>
</dbReference>
<evidence type="ECO:0000256" key="5">
    <source>
        <dbReference type="ARBA" id="ARBA00022723"/>
    </source>
</evidence>
<evidence type="ECO:0000256" key="10">
    <source>
        <dbReference type="ARBA" id="ARBA00022842"/>
    </source>
</evidence>
<dbReference type="GO" id="GO:0005524">
    <property type="term" value="F:ATP binding"/>
    <property type="evidence" value="ECO:0007669"/>
    <property type="project" value="UniProtKB-KW"/>
</dbReference>
<keyword evidence="7" id="KW-0255">Endonuclease</keyword>
<dbReference type="HOGENOM" id="CLU_415284_0_0_1"/>
<dbReference type="Pfam" id="PF25597">
    <property type="entry name" value="SH3_retrovirus"/>
    <property type="match status" value="1"/>
</dbReference>
<keyword evidence="14" id="KW-0917">Virion maturation</keyword>
<keyword evidence="13" id="KW-0239">DNA-directed DNA polymerase</keyword>
<dbReference type="Gene3D" id="3.30.420.10">
    <property type="entry name" value="Ribonuclease H-like superfamily/Ribonuclease H"/>
    <property type="match status" value="1"/>
</dbReference>